<organism evidence="3 4">
    <name type="scientific">Callosobruchus maculatus</name>
    <name type="common">Southern cowpea weevil</name>
    <name type="synonym">Pulse bruchid</name>
    <dbReference type="NCBI Taxonomy" id="64391"/>
    <lineage>
        <taxon>Eukaryota</taxon>
        <taxon>Metazoa</taxon>
        <taxon>Ecdysozoa</taxon>
        <taxon>Arthropoda</taxon>
        <taxon>Hexapoda</taxon>
        <taxon>Insecta</taxon>
        <taxon>Pterygota</taxon>
        <taxon>Neoptera</taxon>
        <taxon>Endopterygota</taxon>
        <taxon>Coleoptera</taxon>
        <taxon>Polyphaga</taxon>
        <taxon>Cucujiformia</taxon>
        <taxon>Chrysomeloidea</taxon>
        <taxon>Chrysomelidae</taxon>
        <taxon>Bruchinae</taxon>
        <taxon>Bruchini</taxon>
        <taxon>Callosobruchus</taxon>
    </lineage>
</organism>
<feature type="domain" description="ZP" evidence="2">
    <location>
        <begin position="1"/>
        <end position="155"/>
    </location>
</feature>
<keyword evidence="4" id="KW-1185">Reference proteome</keyword>
<keyword evidence="1" id="KW-0472">Membrane</keyword>
<evidence type="ECO:0000259" key="2">
    <source>
        <dbReference type="PROSITE" id="PS51034"/>
    </source>
</evidence>
<dbReference type="Proteomes" id="UP000410492">
    <property type="component" value="Unassembled WGS sequence"/>
</dbReference>
<protein>
    <recommendedName>
        <fullName evidence="2">ZP domain-containing protein</fullName>
    </recommendedName>
</protein>
<evidence type="ECO:0000313" key="4">
    <source>
        <dbReference type="Proteomes" id="UP000410492"/>
    </source>
</evidence>
<sequence length="303" mass="32790">MKDAGWSKELEGKQLEEELEEALASARAWMEVTSAQNEITGSGVLQVGETALLVIKSTLPAGVGWSVTDCVAYDGLGDCSQRLIDQVGCPIDPLLVPGLRYVLPRPIALMRHQEASTMFPAFKFPDRDRVHLKCSLKLCKGPCPRVDCDDDDSSENRTGKFLLETIEAEVIDRIEVFNSMEVISPEIDNLRDSESYLSDNSGFLLPGDRTVCVSADKMALAFCTLGVVFLVAIAIAAVGLLRSRRHCNSGSATPYYSRSLFSSSSGSSSSAFGSKLLHKEASLSSEHLAGASSSSRLQYGRIL</sequence>
<name>A0A653CQH4_CALMS</name>
<dbReference type="EMBL" id="CAACVG010008459">
    <property type="protein sequence ID" value="VEN49929.1"/>
    <property type="molecule type" value="Genomic_DNA"/>
</dbReference>
<evidence type="ECO:0000256" key="1">
    <source>
        <dbReference type="SAM" id="Phobius"/>
    </source>
</evidence>
<dbReference type="InterPro" id="IPR001507">
    <property type="entry name" value="ZP_dom"/>
</dbReference>
<gene>
    <name evidence="3" type="ORF">CALMAC_LOCUS10866</name>
</gene>
<evidence type="ECO:0000313" key="3">
    <source>
        <dbReference type="EMBL" id="VEN49929.1"/>
    </source>
</evidence>
<dbReference type="AlphaFoldDB" id="A0A653CQH4"/>
<reference evidence="3 4" key="1">
    <citation type="submission" date="2019-01" db="EMBL/GenBank/DDBJ databases">
        <authorList>
            <person name="Sayadi A."/>
        </authorList>
    </citation>
    <scope>NUCLEOTIDE SEQUENCE [LARGE SCALE GENOMIC DNA]</scope>
</reference>
<keyword evidence="1" id="KW-0812">Transmembrane</keyword>
<feature type="transmembrane region" description="Helical" evidence="1">
    <location>
        <begin position="218"/>
        <end position="241"/>
    </location>
</feature>
<keyword evidence="1" id="KW-1133">Transmembrane helix</keyword>
<proteinExistence type="predicted"/>
<dbReference type="OrthoDB" id="6351704at2759"/>
<accession>A0A653CQH4</accession>
<dbReference type="PANTHER" id="PTHR46560">
    <property type="entry name" value="CYPHER, ISOFORM B"/>
    <property type="match status" value="1"/>
</dbReference>
<dbReference type="PROSITE" id="PS51034">
    <property type="entry name" value="ZP_2"/>
    <property type="match status" value="1"/>
</dbReference>
<dbReference type="PANTHER" id="PTHR46560:SF5">
    <property type="entry name" value="CYPHER, ISOFORM B"/>
    <property type="match status" value="1"/>
</dbReference>